<dbReference type="PANTHER" id="PTHR23416:SF78">
    <property type="entry name" value="LIPOPOLYSACCHARIDE BIOSYNTHESIS O-ACETYL TRANSFERASE WBBJ-RELATED"/>
    <property type="match status" value="1"/>
</dbReference>
<dbReference type="CDD" id="cd04647">
    <property type="entry name" value="LbH_MAT_like"/>
    <property type="match status" value="1"/>
</dbReference>
<proteinExistence type="predicted"/>
<dbReference type="PANTHER" id="PTHR23416">
    <property type="entry name" value="SIALIC ACID SYNTHASE-RELATED"/>
    <property type="match status" value="1"/>
</dbReference>
<dbReference type="InterPro" id="IPR051159">
    <property type="entry name" value="Hexapeptide_acetyltransf"/>
</dbReference>
<dbReference type="Gene3D" id="2.160.10.10">
    <property type="entry name" value="Hexapeptide repeat proteins"/>
    <property type="match status" value="1"/>
</dbReference>
<gene>
    <name evidence="1" type="ORF">J2Z31_003650</name>
</gene>
<organism evidence="1 2">
    <name type="scientific">Sinorhizobium kostiense</name>
    <dbReference type="NCBI Taxonomy" id="76747"/>
    <lineage>
        <taxon>Bacteria</taxon>
        <taxon>Pseudomonadati</taxon>
        <taxon>Pseudomonadota</taxon>
        <taxon>Alphaproteobacteria</taxon>
        <taxon>Hyphomicrobiales</taxon>
        <taxon>Rhizobiaceae</taxon>
        <taxon>Sinorhizobium/Ensifer group</taxon>
        <taxon>Sinorhizobium</taxon>
    </lineage>
</organism>
<evidence type="ECO:0000313" key="2">
    <source>
        <dbReference type="Proteomes" id="UP000730739"/>
    </source>
</evidence>
<dbReference type="Pfam" id="PF00132">
    <property type="entry name" value="Hexapep"/>
    <property type="match status" value="1"/>
</dbReference>
<dbReference type="EMBL" id="JAGILA010000004">
    <property type="protein sequence ID" value="MBP2237136.1"/>
    <property type="molecule type" value="Genomic_DNA"/>
</dbReference>
<name>A0ABS4R2M3_9HYPH</name>
<reference evidence="1 2" key="1">
    <citation type="submission" date="2021-03" db="EMBL/GenBank/DDBJ databases">
        <title>Genomic Encyclopedia of Type Strains, Phase IV (KMG-IV): sequencing the most valuable type-strain genomes for metagenomic binning, comparative biology and taxonomic classification.</title>
        <authorList>
            <person name="Goeker M."/>
        </authorList>
    </citation>
    <scope>NUCLEOTIDE SEQUENCE [LARGE SCALE GENOMIC DNA]</scope>
    <source>
        <strain evidence="1 2">DSM 13372</strain>
    </source>
</reference>
<dbReference type="Proteomes" id="UP000730739">
    <property type="component" value="Unassembled WGS sequence"/>
</dbReference>
<dbReference type="SUPFAM" id="SSF51161">
    <property type="entry name" value="Trimeric LpxA-like enzymes"/>
    <property type="match status" value="1"/>
</dbReference>
<dbReference type="InterPro" id="IPR011004">
    <property type="entry name" value="Trimer_LpxA-like_sf"/>
</dbReference>
<dbReference type="InterPro" id="IPR001451">
    <property type="entry name" value="Hexapep"/>
</dbReference>
<dbReference type="RefSeq" id="WP_234939484.1">
    <property type="nucleotide sequence ID" value="NZ_JAGILA010000004.1"/>
</dbReference>
<comment type="caution">
    <text evidence="1">The sequence shown here is derived from an EMBL/GenBank/DDBJ whole genome shotgun (WGS) entry which is preliminary data.</text>
</comment>
<sequence length="127" mass="13232">MLIPYGGAISIGDDFSLNPYSVLYGHGGLNIGNSVRIAAGCVIVPANHVFNDPHTAIRNQGLTKLGIAIEDDVWIGANVTILDGAHISRGCVIAAGSVVRGRTESFGVYAGVPARMIGRRGEIESAM</sequence>
<keyword evidence="2" id="KW-1185">Reference proteome</keyword>
<evidence type="ECO:0000313" key="1">
    <source>
        <dbReference type="EMBL" id="MBP2237136.1"/>
    </source>
</evidence>
<accession>A0ABS4R2M3</accession>
<protein>
    <submittedName>
        <fullName evidence="1">Acetyltransferase-like isoleucine patch superfamily enzyme</fullName>
    </submittedName>
</protein>